<comment type="caution">
    <text evidence="1">The sequence shown here is derived from an EMBL/GenBank/DDBJ whole genome shotgun (WGS) entry which is preliminary data.</text>
</comment>
<dbReference type="EMBL" id="JABFUD020000019">
    <property type="protein sequence ID" value="KAI5065643.1"/>
    <property type="molecule type" value="Genomic_DNA"/>
</dbReference>
<dbReference type="OrthoDB" id="10393488at2759"/>
<dbReference type="AlphaFoldDB" id="A0A9D4UDR6"/>
<keyword evidence="2" id="KW-1185">Reference proteome</keyword>
<evidence type="ECO:0000313" key="2">
    <source>
        <dbReference type="Proteomes" id="UP000886520"/>
    </source>
</evidence>
<gene>
    <name evidence="1" type="ORF">GOP47_0020338</name>
</gene>
<evidence type="ECO:0000313" key="1">
    <source>
        <dbReference type="EMBL" id="KAI5065643.1"/>
    </source>
</evidence>
<organism evidence="1 2">
    <name type="scientific">Adiantum capillus-veneris</name>
    <name type="common">Maidenhair fern</name>
    <dbReference type="NCBI Taxonomy" id="13818"/>
    <lineage>
        <taxon>Eukaryota</taxon>
        <taxon>Viridiplantae</taxon>
        <taxon>Streptophyta</taxon>
        <taxon>Embryophyta</taxon>
        <taxon>Tracheophyta</taxon>
        <taxon>Polypodiopsida</taxon>
        <taxon>Polypodiidae</taxon>
        <taxon>Polypodiales</taxon>
        <taxon>Pteridineae</taxon>
        <taxon>Pteridaceae</taxon>
        <taxon>Vittarioideae</taxon>
        <taxon>Adiantum</taxon>
    </lineage>
</organism>
<sequence>MGFISGGFWNIQSADVLDEPSDGAKQLYRVVCSGSDGLCNIHGSLYASKEEAYAVALLKQVAIVRRLSQQYNDLNEREECINALEEVKGKPIEEQLRAIRKFSDGRCLITFDAEKVSLSSFALPASQNELIDTAIGMVSNSEQKIYLVKSTMTHGAARDRRHGAVCFSCTCFEYVSDFKKRQTVLHGAFLDSKEAYVMALRKQAQEVHAHYRHAAYEGPLKELWPQLEKEEEEEPKKAFESLKSWLMDERVKLRSIGRSFTVQEFVVKSFLQKYNMDDWEAVEELFEASDKGFLPDESVDSLP</sequence>
<reference evidence="1" key="1">
    <citation type="submission" date="2021-01" db="EMBL/GenBank/DDBJ databases">
        <title>Adiantum capillus-veneris genome.</title>
        <authorList>
            <person name="Fang Y."/>
            <person name="Liao Q."/>
        </authorList>
    </citation>
    <scope>NUCLEOTIDE SEQUENCE</scope>
    <source>
        <strain evidence="1">H3</strain>
        <tissue evidence="1">Leaf</tissue>
    </source>
</reference>
<name>A0A9D4UDR6_ADICA</name>
<accession>A0A9D4UDR6</accession>
<protein>
    <submittedName>
        <fullName evidence="1">Uncharacterized protein</fullName>
    </submittedName>
</protein>
<dbReference type="Proteomes" id="UP000886520">
    <property type="component" value="Chromosome 19"/>
</dbReference>
<proteinExistence type="predicted"/>